<dbReference type="EMBL" id="JBEHCU010012248">
    <property type="protein sequence ID" value="KAL1375740.1"/>
    <property type="molecule type" value="Genomic_DNA"/>
</dbReference>
<evidence type="ECO:0000313" key="2">
    <source>
        <dbReference type="Proteomes" id="UP001562425"/>
    </source>
</evidence>
<dbReference type="AlphaFoldDB" id="A0ABD1CH70"/>
<organism evidence="1 2">
    <name type="scientific">Culex pipiens pipiens</name>
    <name type="common">Northern house mosquito</name>
    <dbReference type="NCBI Taxonomy" id="38569"/>
    <lineage>
        <taxon>Eukaryota</taxon>
        <taxon>Metazoa</taxon>
        <taxon>Ecdysozoa</taxon>
        <taxon>Arthropoda</taxon>
        <taxon>Hexapoda</taxon>
        <taxon>Insecta</taxon>
        <taxon>Pterygota</taxon>
        <taxon>Neoptera</taxon>
        <taxon>Endopterygota</taxon>
        <taxon>Diptera</taxon>
        <taxon>Nematocera</taxon>
        <taxon>Culicoidea</taxon>
        <taxon>Culicidae</taxon>
        <taxon>Culicinae</taxon>
        <taxon>Culicini</taxon>
        <taxon>Culex</taxon>
        <taxon>Culex</taxon>
    </lineage>
</organism>
<keyword evidence="2" id="KW-1185">Reference proteome</keyword>
<reference evidence="1 2" key="1">
    <citation type="submission" date="2024-05" db="EMBL/GenBank/DDBJ databases">
        <title>Culex pipiens pipiens assembly and annotation.</title>
        <authorList>
            <person name="Alout H."/>
            <person name="Durand T."/>
        </authorList>
    </citation>
    <scope>NUCLEOTIDE SEQUENCE [LARGE SCALE GENOMIC DNA]</scope>
    <source>
        <strain evidence="1">HA-2024</strain>
        <tissue evidence="1">Whole body</tissue>
    </source>
</reference>
<accession>A0ABD1CH70</accession>
<protein>
    <submittedName>
        <fullName evidence="1">Uncharacterized protein</fullName>
    </submittedName>
</protein>
<evidence type="ECO:0000313" key="1">
    <source>
        <dbReference type="EMBL" id="KAL1375740.1"/>
    </source>
</evidence>
<proteinExistence type="predicted"/>
<gene>
    <name evidence="1" type="ORF">pipiens_004596</name>
</gene>
<name>A0ABD1CH70_CULPP</name>
<sequence length="116" mass="13232">MTACKNKPVFVVLFGQLIDFVRLQAKVSLFTTEDRCQSYLLSSRNNTKTGLCSRWKRFAEREVAFTLLRLGALSWRTTAPPTSTICYSDRGRRWGIPYAILEGCNECVSKSIQDDK</sequence>
<dbReference type="Proteomes" id="UP001562425">
    <property type="component" value="Unassembled WGS sequence"/>
</dbReference>
<comment type="caution">
    <text evidence="1">The sequence shown here is derived from an EMBL/GenBank/DDBJ whole genome shotgun (WGS) entry which is preliminary data.</text>
</comment>